<evidence type="ECO:0000256" key="3">
    <source>
        <dbReference type="ARBA" id="ARBA00022723"/>
    </source>
</evidence>
<dbReference type="PANTHER" id="PTHR31739:SF16">
    <property type="entry name" value="ENT-KAURENE SYNTHASE-LIKE 3"/>
    <property type="match status" value="1"/>
</dbReference>
<dbReference type="PANTHER" id="PTHR31739">
    <property type="entry name" value="ENT-COPALYL DIPHOSPHATE SYNTHASE, CHLOROPLASTIC"/>
    <property type="match status" value="1"/>
</dbReference>
<evidence type="ECO:0000256" key="2">
    <source>
        <dbReference type="ARBA" id="ARBA00006333"/>
    </source>
</evidence>
<dbReference type="FunFam" id="1.50.10.160:FF:000002">
    <property type="entry name" value="cis-abienol synthase, chloroplastic"/>
    <property type="match status" value="1"/>
</dbReference>
<dbReference type="SFLD" id="SFLDG01014">
    <property type="entry name" value="Terpene_Cyclase_Like_1_N-term"/>
    <property type="match status" value="3"/>
</dbReference>
<dbReference type="InterPro" id="IPR029066">
    <property type="entry name" value="PLP-binding_barrel"/>
</dbReference>
<dbReference type="HOGENOM" id="CLU_231802_0_0_1"/>
<evidence type="ECO:0000256" key="5">
    <source>
        <dbReference type="ARBA" id="ARBA00023239"/>
    </source>
</evidence>
<dbReference type="InterPro" id="IPR008949">
    <property type="entry name" value="Isoprenoid_synthase_dom_sf"/>
</dbReference>
<comment type="cofactor">
    <cofactor evidence="1">
        <name>Mg(2+)</name>
        <dbReference type="ChEBI" id="CHEBI:18420"/>
    </cofactor>
</comment>
<dbReference type="GO" id="GO:0016102">
    <property type="term" value="P:diterpenoid biosynthetic process"/>
    <property type="evidence" value="ECO:0007669"/>
    <property type="project" value="InterPro"/>
</dbReference>
<proteinExistence type="inferred from homology"/>
<dbReference type="InterPro" id="IPR050148">
    <property type="entry name" value="Terpene_synthase-like"/>
</dbReference>
<feature type="domain" description="Terpene synthase metal-binding" evidence="8">
    <location>
        <begin position="1236"/>
        <end position="1470"/>
    </location>
</feature>
<name>A0A0D9ZQI7_9ORYZ</name>
<dbReference type="Gene3D" id="3.20.20.10">
    <property type="entry name" value="Alanine racemase"/>
    <property type="match status" value="1"/>
</dbReference>
<comment type="similarity">
    <text evidence="2">Belongs to the terpene synthase family.</text>
</comment>
<feature type="domain" description="Terpene synthase N-terminal" evidence="6">
    <location>
        <begin position="1928"/>
        <end position="2096"/>
    </location>
</feature>
<dbReference type="Pfam" id="PF03936">
    <property type="entry name" value="Terpene_synth_C"/>
    <property type="match status" value="3"/>
</dbReference>
<dbReference type="InterPro" id="IPR022644">
    <property type="entry name" value="De-COase2_N"/>
</dbReference>
<dbReference type="FunFam" id="1.50.10.130:FF:000003">
    <property type="entry name" value="Ent-cassa-12,15-diene synthase"/>
    <property type="match status" value="2"/>
</dbReference>
<dbReference type="Gramene" id="OGLUM04G24900.1">
    <property type="protein sequence ID" value="OGLUM04G24900.1"/>
    <property type="gene ID" value="OGLUM04G24900"/>
</dbReference>
<dbReference type="InterPro" id="IPR001906">
    <property type="entry name" value="Terpene_synth_N"/>
</dbReference>
<dbReference type="Gene3D" id="1.50.10.160">
    <property type="match status" value="4"/>
</dbReference>
<keyword evidence="5" id="KW-0456">Lyase</keyword>
<dbReference type="STRING" id="40148.A0A0D9ZQI7"/>
<dbReference type="Gene3D" id="1.50.10.130">
    <property type="entry name" value="Terpene synthase, N-terminal domain"/>
    <property type="match status" value="4"/>
</dbReference>
<dbReference type="InterPro" id="IPR005630">
    <property type="entry name" value="Terpene_synthase_metal-bd"/>
</dbReference>
<dbReference type="GO" id="GO:0010333">
    <property type="term" value="F:terpene synthase activity"/>
    <property type="evidence" value="ECO:0007669"/>
    <property type="project" value="InterPro"/>
</dbReference>
<dbReference type="Proteomes" id="UP000026961">
    <property type="component" value="Chromosome 4"/>
</dbReference>
<sequence>MALEARAVQISLPPDACCFSGGKSSHRMSPATQLVRAPQHAVATELVNVVMHQRKAREDTMRKKKKQQLHKFEMLPSPYDTAWVAMVPLPGSSSQLPCFPQCVEWILQNQQSNGSWDLNQLDSITKDALLSTVACVLALRRAGCSYWIQHYFSWFLLDKPTSKEYFISKETELKREYEENYRGRNTYMAYVSEGLGNAQDWNEVLNFQRKNGSLFNSLSITAAVLVHNYDAKAHRYLNLLLNKFGTAVYTKNIHRQLSMLDALENMGISRHFDGEIKSILDMTYSCWLQRDEEVMLDITTCAMAFRILRMNGYDVSSDDLCHIAEVSDFHSSHQGYLSDTRTLLELYKASEVSVADNEFILDRIGSWSGRLLKEQLSSGALQRTSSIFEEVEHALDCPFYATLDRLVHKRNIEHFAAMSYISYAQNNIPDELERIDSWVKENRLHELKFARQKSAYFCLSAAGTVFDPEMSDARIWWAINGVLTTVVDDFFDVGGSREELENLISLVEMWDEHHKEELYSEQVEIVFFAIYNSVNQLGAKVSAVQGRDVTKHLIEIRISNYVPTPEEYMENAAMTFALGPIVLPALYLVGPKIPESVVRDSEYNELFRLMSTCGRLLNDVQTYQREDGEGKVNSVSLLVIQSGGSVSIEEARREIMKPIERCRRELLGLVLRRGSAVPGPCKELFWKMCKVCYFFYSRGDGFSSPTAKSAAVDAVISDPLDLAAVVASQEPIYIIPASKRKLGESAVAFSPRCAVSSPPPPPADDDAAAAEFLLLLLLSLPRRAVPRSSTPRDGASSWVYIEKRLGVGGGNASSLQDMHRKELQARTRDQLQTLELSTSSSYDTAWVAMVPLRGSRQHPCFPQCVEWVLQNQQDDGSWGTRGFGVAVTRDVLSSTLACVLALKRWNVGQEHIRRGLDFIGRNFSIAMDEQIAAPVGFNITFPGMLSLAMGMDLEFPVRQTDVDRLLHLREIELEREAGDHSYGRKAYMAYVTEGLGNLLEWDEIMMFQRKNGSFFNCPSTTAATLVNHYNDKALQYLNCLVSKFGSAVPTVYPLNIYCQLSWVDALEKMGISQYFVSEIKSILDTTYVSWLERDEEIMLDITTCAMAFRLLRMNGYHVSSVELSPVAEASSFCESLQGYLNDKKSLLELYKASKVSISENESILDSIGSWSGSLLKESVCSNGVKKAPIFEEMKYALKFPFYTTLDRLDHKRNIERFDAKDSQMLKTEYFWVKDEKLDQLPFARQKLTYCYLSAAATIFPRELSEARIAWAKNGVLTTVVDDFFDLGGSKEELENLIALVEKWDGHQEEFYSEQVRIVFSAIYTTVNQLGAKASALQGRDVTKHLTEIWLCLMRSMMTEAEWQRTKCVPTMEEYMANAVVSFALGPIVLPTLYFVGPKLQEDVVRDHEYNELFRLMSTCGRLLNDSQGFERESLEGKLNSVSLLVHHSGGSISIDEAKMKAQKSIDTSRRNLLRLVLGEQGAVPRPCKQLFWKMCKIVHMFYSRTDGFSSPKEMVSAVNAVVKEPLKLKLHPLSPTPLFSLPISLRRAWLANSSSRWPAAAAGVSASRAPDCGGVKVDLGLKYGANPDEVLPLLRAARREGLNVAGVSFHVGSGASRAGVYRGAIKAARAAFDVAAETRDAADAHPGHRRRLRGWRGRRWAAPAWSPLPSSFSRLARLVSGKTETPTPMPAGAGRTSSNLYPRLSPAATPAAAAGHPLQNFQTFMAIEAKRHCSSSSSEEGGAAATTAARSAVRERLQLAPPSPSPYDTAWVAMVPALRRGGGGGPRFPQCVAWIQRNQRGDGSWRHAAAAHQQLGSSPEIVTERDLSSTLACVLALARWDAGSEHVRRGLQFIGRNMSVAMDDQTAAPASGSVVSFAAMLRMAMEMGLEVPAVSQADVRDRDAGVICHGGRTEYTAYVSEGLGNIQNWNEVMKFQRKNGSLFNSPYITAAALVHNYDAKALQYLDMLLDKFGSAVPAAYPANIQSQLYMVDVLEKMGISRHFVGEIKSILDMTYSCWKQRDEEIVLDMQTCGMAFRMLRMNGYDVSSDELSHFSEPSSFHNSLQGYLNDTRSLLELHKASKVSIAEKEVEYALEFPFYTMLDRLDHKRNIEHFDITSSQMLETAYLPCHSNEEIMALGVRDFSSSQFIFQEELQQLNSWVKESRLDQLQFARQKLDYFYFSAAATIFTPELSDVRILWAKNGVLTTVVDDFFDVGGSKEELENLVALVEKWDKNDKTEYYSEQVEIVFSAIYTSTNQLGSMASVVQGRDVTKHLVEIWQELLRSMMTEVEWRQSRYVPTAEEYMENAVVTFALGPVVLPALYLVGPKIPDSVIRSQECSELFRLMSKCGRLLNDVQSYEREGSQGKLNSVSLLALHSGGSVSMEEAVKQIQRPIEKCRRELLKLVVSRGGAVPRPCRELFWSMCKVCHFFYSGGDGFSSPTAKAGAVDAVIHEPLNLVVKKEYVEKKEMIPICFMECDEKKKNKEERIVIFWAEKKEYGEKEGEGEGEGK</sequence>
<dbReference type="InterPro" id="IPR044814">
    <property type="entry name" value="Terpene_cyclase_plant_C1"/>
</dbReference>
<keyword evidence="3" id="KW-0479">Metal-binding</keyword>
<dbReference type="Pfam" id="PF02784">
    <property type="entry name" value="Orn_Arg_deC_N"/>
    <property type="match status" value="1"/>
</dbReference>
<evidence type="ECO:0000259" key="8">
    <source>
        <dbReference type="Pfam" id="PF03936"/>
    </source>
</evidence>
<dbReference type="FunFam" id="1.10.600.10:FF:000005">
    <property type="entry name" value="Ent-kaur-16-ene synthase, chloroplastic"/>
    <property type="match status" value="3"/>
</dbReference>
<evidence type="ECO:0000259" key="7">
    <source>
        <dbReference type="Pfam" id="PF02784"/>
    </source>
</evidence>
<dbReference type="InterPro" id="IPR036965">
    <property type="entry name" value="Terpene_synth_N_sf"/>
</dbReference>
<dbReference type="SUPFAM" id="SSF48239">
    <property type="entry name" value="Terpenoid cyclases/Protein prenyltransferases"/>
    <property type="match status" value="6"/>
</dbReference>
<keyword evidence="10" id="KW-1185">Reference proteome</keyword>
<dbReference type="EnsemblPlants" id="OGLUM04G24900.1">
    <property type="protein sequence ID" value="OGLUM04G24900.1"/>
    <property type="gene ID" value="OGLUM04G24900"/>
</dbReference>
<feature type="domain" description="Terpene synthase N-terminal" evidence="6">
    <location>
        <begin position="1000"/>
        <end position="1197"/>
    </location>
</feature>
<dbReference type="eggNOG" id="ENOG502QVGX">
    <property type="taxonomic scope" value="Eukaryota"/>
</dbReference>
<dbReference type="CDD" id="cd00684">
    <property type="entry name" value="Terpene_cyclase_plant_C1"/>
    <property type="match status" value="3"/>
</dbReference>
<dbReference type="InterPro" id="IPR008930">
    <property type="entry name" value="Terpenoid_cyclase/PrenylTrfase"/>
</dbReference>
<dbReference type="SUPFAM" id="SSF48576">
    <property type="entry name" value="Terpenoid synthases"/>
    <property type="match status" value="3"/>
</dbReference>
<keyword evidence="4" id="KW-0460">Magnesium</keyword>
<evidence type="ECO:0000313" key="9">
    <source>
        <dbReference type="EnsemblPlants" id="OGLUM04G24900.1"/>
    </source>
</evidence>
<feature type="domain" description="Orn/DAP/Arg decarboxylase 2 N-terminal" evidence="7">
    <location>
        <begin position="1581"/>
        <end position="1637"/>
    </location>
</feature>
<accession>A0A0D9ZQI7</accession>
<dbReference type="SUPFAM" id="SSF51419">
    <property type="entry name" value="PLP-binding barrel"/>
    <property type="match status" value="1"/>
</dbReference>
<dbReference type="Gene3D" id="1.10.600.10">
    <property type="entry name" value="Farnesyl Diphosphate Synthase"/>
    <property type="match status" value="3"/>
</dbReference>
<protein>
    <recommendedName>
        <fullName evidence="11">Ent-kaurene synthase</fullName>
    </recommendedName>
</protein>
<dbReference type="Pfam" id="PF01397">
    <property type="entry name" value="Terpene_synth"/>
    <property type="match status" value="3"/>
</dbReference>
<evidence type="ECO:0008006" key="11">
    <source>
        <dbReference type="Google" id="ProtNLM"/>
    </source>
</evidence>
<evidence type="ECO:0000313" key="10">
    <source>
        <dbReference type="Proteomes" id="UP000026961"/>
    </source>
</evidence>
<feature type="domain" description="Terpene synthase N-terminal" evidence="6">
    <location>
        <begin position="200"/>
        <end position="395"/>
    </location>
</feature>
<organism evidence="9">
    <name type="scientific">Oryza glumipatula</name>
    <dbReference type="NCBI Taxonomy" id="40148"/>
    <lineage>
        <taxon>Eukaryota</taxon>
        <taxon>Viridiplantae</taxon>
        <taxon>Streptophyta</taxon>
        <taxon>Embryophyta</taxon>
        <taxon>Tracheophyta</taxon>
        <taxon>Spermatophyta</taxon>
        <taxon>Magnoliopsida</taxon>
        <taxon>Liliopsida</taxon>
        <taxon>Poales</taxon>
        <taxon>Poaceae</taxon>
        <taxon>BOP clade</taxon>
        <taxon>Oryzoideae</taxon>
        <taxon>Oryzeae</taxon>
        <taxon>Oryzinae</taxon>
        <taxon>Oryza</taxon>
    </lineage>
</organism>
<evidence type="ECO:0000259" key="6">
    <source>
        <dbReference type="Pfam" id="PF01397"/>
    </source>
</evidence>
<reference evidence="9" key="1">
    <citation type="submission" date="2015-04" db="UniProtKB">
        <authorList>
            <consortium name="EnsemblPlants"/>
        </authorList>
    </citation>
    <scope>IDENTIFICATION</scope>
</reference>
<reference evidence="9" key="2">
    <citation type="submission" date="2018-05" db="EMBL/GenBank/DDBJ databases">
        <title>OgluRS3 (Oryza glumaepatula Reference Sequence Version 3).</title>
        <authorList>
            <person name="Zhang J."/>
            <person name="Kudrna D."/>
            <person name="Lee S."/>
            <person name="Talag J."/>
            <person name="Welchert J."/>
            <person name="Wing R.A."/>
        </authorList>
    </citation>
    <scope>NUCLEOTIDE SEQUENCE [LARGE SCALE GENOMIC DNA]</scope>
</reference>
<evidence type="ECO:0000256" key="4">
    <source>
        <dbReference type="ARBA" id="ARBA00022842"/>
    </source>
</evidence>
<evidence type="ECO:0000256" key="1">
    <source>
        <dbReference type="ARBA" id="ARBA00001946"/>
    </source>
</evidence>
<dbReference type="GO" id="GO:0000287">
    <property type="term" value="F:magnesium ion binding"/>
    <property type="evidence" value="ECO:0007669"/>
    <property type="project" value="InterPro"/>
</dbReference>
<dbReference type="FunFam" id="1.50.10.160:FF:000007">
    <property type="entry name" value="Ent-kaurene synthase-like 2"/>
    <property type="match status" value="1"/>
</dbReference>
<feature type="domain" description="Terpene synthase metal-binding" evidence="8">
    <location>
        <begin position="2162"/>
        <end position="2400"/>
    </location>
</feature>
<feature type="domain" description="Terpene synthase metal-binding" evidence="8">
    <location>
        <begin position="440"/>
        <end position="664"/>
    </location>
</feature>